<sequence>SVSCGQGTRRRSVGCQMGAHKIARESDCNPYTRPESESVCQAPPCPRYAWRAEEWQEVSRAMKWAPARRFAQPPCNHHILYPEMTSSTVTRLALSQKVCCQTASSSLRPGWESSSFLCSSYVCVLECSKSGCLQKHCIRPWAKCIQLSCTKGGGDRRRIFDTYIPTWASHISPPSHKADSR</sequence>
<dbReference type="PROSITE" id="PS50092">
    <property type="entry name" value="TSP1"/>
    <property type="match status" value="1"/>
</dbReference>
<feature type="non-terminal residue" evidence="1">
    <location>
        <position position="181"/>
    </location>
</feature>
<dbReference type="InterPro" id="IPR000884">
    <property type="entry name" value="TSP1_rpt"/>
</dbReference>
<dbReference type="EMBL" id="HAAF01011130">
    <property type="protein sequence ID" value="CCP82954.1"/>
    <property type="molecule type" value="mRNA"/>
</dbReference>
<feature type="non-terminal residue" evidence="1">
    <location>
        <position position="1"/>
    </location>
</feature>
<dbReference type="AlphaFoldDB" id="U6DK35"/>
<gene>
    <name evidence="1" type="primary">H0Y859</name>
</gene>
<accession>U6DK35</accession>
<organism evidence="1">
    <name type="scientific">Neovison vison</name>
    <name type="common">American mink</name>
    <name type="synonym">Mustela vison</name>
    <dbReference type="NCBI Taxonomy" id="452646"/>
    <lineage>
        <taxon>Eukaryota</taxon>
        <taxon>Metazoa</taxon>
        <taxon>Chordata</taxon>
        <taxon>Craniata</taxon>
        <taxon>Vertebrata</taxon>
        <taxon>Euteleostomi</taxon>
        <taxon>Mammalia</taxon>
        <taxon>Eutheria</taxon>
        <taxon>Laurasiatheria</taxon>
        <taxon>Carnivora</taxon>
        <taxon>Caniformia</taxon>
        <taxon>Musteloidea</taxon>
        <taxon>Mustelidae</taxon>
        <taxon>Mustelinae</taxon>
        <taxon>Neogale</taxon>
    </lineage>
</organism>
<protein>
    <submittedName>
        <fullName evidence="1">ADAM metallopeptidase with thrombospondin type 1 motif, 9</fullName>
    </submittedName>
</protein>
<name>U6DK35_NEOVI</name>
<dbReference type="Pfam" id="PF19030">
    <property type="entry name" value="TSP1_ADAMTS"/>
    <property type="match status" value="1"/>
</dbReference>
<reference evidence="1" key="1">
    <citation type="submission" date="2012-11" db="EMBL/GenBank/DDBJ databases">
        <title>An American mink transcriptome.</title>
        <authorList>
            <person name="Anistoroaei R."/>
            <person name="Christensen K."/>
        </authorList>
    </citation>
    <scope>NUCLEOTIDE SEQUENCE</scope>
    <source>
        <tissue evidence="1">Pool of brain</tissue>
    </source>
</reference>
<proteinExistence type="evidence at transcript level"/>
<evidence type="ECO:0000313" key="1">
    <source>
        <dbReference type="EMBL" id="CCP82954.1"/>
    </source>
</evidence>